<evidence type="ECO:0000313" key="2">
    <source>
        <dbReference type="EMBL" id="ESW12484.1"/>
    </source>
</evidence>
<reference evidence="3" key="1">
    <citation type="journal article" date="2014" name="Nat. Genet.">
        <title>A reference genome for common bean and genome-wide analysis of dual domestications.</title>
        <authorList>
            <person name="Schmutz J."/>
            <person name="McClean P.E."/>
            <person name="Mamidi S."/>
            <person name="Wu G.A."/>
            <person name="Cannon S.B."/>
            <person name="Grimwood J."/>
            <person name="Jenkins J."/>
            <person name="Shu S."/>
            <person name="Song Q."/>
            <person name="Chavarro C."/>
            <person name="Torres-Torres M."/>
            <person name="Geffroy V."/>
            <person name="Moghaddam S.M."/>
            <person name="Gao D."/>
            <person name="Abernathy B."/>
            <person name="Barry K."/>
            <person name="Blair M."/>
            <person name="Brick M.A."/>
            <person name="Chovatia M."/>
            <person name="Gepts P."/>
            <person name="Goodstein D.M."/>
            <person name="Gonzales M."/>
            <person name="Hellsten U."/>
            <person name="Hyten D.L."/>
            <person name="Jia G."/>
            <person name="Kelly J.D."/>
            <person name="Kudrna D."/>
            <person name="Lee R."/>
            <person name="Richard M.M."/>
            <person name="Miklas P.N."/>
            <person name="Osorno J.M."/>
            <person name="Rodrigues J."/>
            <person name="Thareau V."/>
            <person name="Urrea C.A."/>
            <person name="Wang M."/>
            <person name="Yu Y."/>
            <person name="Zhang M."/>
            <person name="Wing R.A."/>
            <person name="Cregan P.B."/>
            <person name="Rokhsar D.S."/>
            <person name="Jackson S.A."/>
        </authorList>
    </citation>
    <scope>NUCLEOTIDE SEQUENCE [LARGE SCALE GENOMIC DNA]</scope>
    <source>
        <strain evidence="3">cv. G19833</strain>
    </source>
</reference>
<organism evidence="2 3">
    <name type="scientific">Phaseolus vulgaris</name>
    <name type="common">Kidney bean</name>
    <name type="synonym">French bean</name>
    <dbReference type="NCBI Taxonomy" id="3885"/>
    <lineage>
        <taxon>Eukaryota</taxon>
        <taxon>Viridiplantae</taxon>
        <taxon>Streptophyta</taxon>
        <taxon>Embryophyta</taxon>
        <taxon>Tracheophyta</taxon>
        <taxon>Spermatophyta</taxon>
        <taxon>Magnoliopsida</taxon>
        <taxon>eudicotyledons</taxon>
        <taxon>Gunneridae</taxon>
        <taxon>Pentapetalae</taxon>
        <taxon>rosids</taxon>
        <taxon>fabids</taxon>
        <taxon>Fabales</taxon>
        <taxon>Fabaceae</taxon>
        <taxon>Papilionoideae</taxon>
        <taxon>50 kb inversion clade</taxon>
        <taxon>NPAAA clade</taxon>
        <taxon>indigoferoid/millettioid clade</taxon>
        <taxon>Phaseoleae</taxon>
        <taxon>Phaseolus</taxon>
    </lineage>
</organism>
<feature type="region of interest" description="Disordered" evidence="1">
    <location>
        <begin position="65"/>
        <end position="86"/>
    </location>
</feature>
<keyword evidence="3" id="KW-1185">Reference proteome</keyword>
<name>V7B3T0_PHAVU</name>
<sequence length="235" mass="28485">MEVSFFFTNFCVDHDERGMWKNFQRKEREESNMFVNIEAPESRLNLIWIGTWKLRVNMPKYRRKEETREEWNNNHRPKQKRKEWRRKVQRRMYAQPVEQGREKRAQNGRDAIVHITVKEESTNWLQGCFAGRLIGTRKVQGVKDGFIMEGLNFIRIRYLGDKYVLLFRESEGVVKKAYKENKDWFEAFFESVVPWNNNFAVEERLVWVRCSGLPFRFWSRQCFEKVRALVGTLVE</sequence>
<dbReference type="Gramene" id="ESW12484">
    <property type="protein sequence ID" value="ESW12484"/>
    <property type="gene ID" value="PHAVU_008G116900g"/>
</dbReference>
<dbReference type="AlphaFoldDB" id="V7B3T0"/>
<protein>
    <submittedName>
        <fullName evidence="2">Uncharacterized protein</fullName>
    </submittedName>
</protein>
<dbReference type="OMA" id="PTATRNC"/>
<dbReference type="PANTHER" id="PTHR34427">
    <property type="entry name" value="DUF4283 DOMAIN PROTEIN"/>
    <property type="match status" value="1"/>
</dbReference>
<dbReference type="Proteomes" id="UP000000226">
    <property type="component" value="Chromosome 8"/>
</dbReference>
<evidence type="ECO:0000256" key="1">
    <source>
        <dbReference type="SAM" id="MobiDB-lite"/>
    </source>
</evidence>
<dbReference type="EMBL" id="CM002295">
    <property type="protein sequence ID" value="ESW12484.1"/>
    <property type="molecule type" value="Genomic_DNA"/>
</dbReference>
<feature type="non-terminal residue" evidence="2">
    <location>
        <position position="235"/>
    </location>
</feature>
<dbReference type="OrthoDB" id="1001739at2759"/>
<evidence type="ECO:0000313" key="3">
    <source>
        <dbReference type="Proteomes" id="UP000000226"/>
    </source>
</evidence>
<proteinExistence type="predicted"/>
<dbReference type="PANTHER" id="PTHR34427:SF5">
    <property type="entry name" value="DUF4283 DOMAIN-CONTAINING PROTEIN"/>
    <property type="match status" value="1"/>
</dbReference>
<accession>V7B3T0</accession>
<gene>
    <name evidence="2" type="ORF">PHAVU_008G116900g</name>
</gene>
<feature type="compositionally biased region" description="Basic residues" evidence="1">
    <location>
        <begin position="75"/>
        <end position="86"/>
    </location>
</feature>